<evidence type="ECO:0000313" key="5">
    <source>
        <dbReference type="Proteomes" id="UP000056450"/>
    </source>
</evidence>
<protein>
    <recommendedName>
        <fullName evidence="3">Enoyl reductase (ER) domain-containing protein</fullName>
    </recommendedName>
</protein>
<dbReference type="PANTHER" id="PTHR43205:SF7">
    <property type="entry name" value="PROSTAGLANDIN REDUCTASE 1"/>
    <property type="match status" value="1"/>
</dbReference>
<comment type="caution">
    <text evidence="4">The sequence shown here is derived from an EMBL/GenBank/DDBJ whole genome shotgun (WGS) entry which is preliminary data.</text>
</comment>
<proteinExistence type="predicted"/>
<dbReference type="FunFam" id="3.40.50.720:FF:000121">
    <property type="entry name" value="Prostaglandin reductase 2"/>
    <property type="match status" value="1"/>
</dbReference>
<dbReference type="Pfam" id="PF00107">
    <property type="entry name" value="ADH_zinc_N"/>
    <property type="match status" value="1"/>
</dbReference>
<gene>
    <name evidence="4" type="ORF">WI41_21240</name>
</gene>
<feature type="region of interest" description="Disordered" evidence="2">
    <location>
        <begin position="1"/>
        <end position="35"/>
    </location>
</feature>
<evidence type="ECO:0000259" key="3">
    <source>
        <dbReference type="SMART" id="SM00829"/>
    </source>
</evidence>
<sequence length="352" mass="37213">MPQSKTTNRRIVLNSRPAGAPTPNDFRTETGDVPVPGPGQVLLRTVWLSLDPYMRGRMSDAPSYAPPVELGDVMVGGTVSRVVASNLPAYREGDLVVAGGGWQDYSLSDGSDLIPLGGDFAHPSYALGVLGMPGFTAYTGLLKIGEPKPGETVVVAAASGAVGAVVGQIAKLKGCRVVGVAGGADKVAYVKDTLGFDACIDHRDPQFAAKLKEACPNGIDVYFENVGGAVFDAVWPLLNDHARVPVCGIIAHYNDAAYDDKAVSTGRDRVPALMGTILRKRIRMQGFIILDHYATGYAPFLKEMSEWVAQGKVKTREDVIPDLADAPNALIGLLAGRNFGKVVVRVGPDELA</sequence>
<dbReference type="Proteomes" id="UP000056450">
    <property type="component" value="Unassembled WGS sequence"/>
</dbReference>
<dbReference type="SUPFAM" id="SSF50129">
    <property type="entry name" value="GroES-like"/>
    <property type="match status" value="1"/>
</dbReference>
<name>A0AAP1C1C3_9BURK</name>
<dbReference type="PANTHER" id="PTHR43205">
    <property type="entry name" value="PROSTAGLANDIN REDUCTASE"/>
    <property type="match status" value="1"/>
</dbReference>
<dbReference type="InterPro" id="IPR045010">
    <property type="entry name" value="MDR_fam"/>
</dbReference>
<evidence type="ECO:0000256" key="2">
    <source>
        <dbReference type="SAM" id="MobiDB-lite"/>
    </source>
</evidence>
<dbReference type="Gene3D" id="3.90.180.10">
    <property type="entry name" value="Medium-chain alcohol dehydrogenases, catalytic domain"/>
    <property type="match status" value="1"/>
</dbReference>
<reference evidence="4 5" key="1">
    <citation type="submission" date="2015-11" db="EMBL/GenBank/DDBJ databases">
        <title>Expanding the genomic diversity of Burkholderia species for the development of highly accurate diagnostics.</title>
        <authorList>
            <person name="Sahl J."/>
            <person name="Keim P."/>
            <person name="Wagner D."/>
        </authorList>
    </citation>
    <scope>NUCLEOTIDE SEQUENCE [LARGE SCALE GENOMIC DNA]</scope>
    <source>
        <strain evidence="4 5">RF32-BP12</strain>
    </source>
</reference>
<dbReference type="GO" id="GO:0016628">
    <property type="term" value="F:oxidoreductase activity, acting on the CH-CH group of donors, NAD or NADP as acceptor"/>
    <property type="evidence" value="ECO:0007669"/>
    <property type="project" value="InterPro"/>
</dbReference>
<dbReference type="InterPro" id="IPR036291">
    <property type="entry name" value="NAD(P)-bd_dom_sf"/>
</dbReference>
<evidence type="ECO:0000313" key="4">
    <source>
        <dbReference type="EMBL" id="KVA04618.1"/>
    </source>
</evidence>
<dbReference type="SUPFAM" id="SSF51735">
    <property type="entry name" value="NAD(P)-binding Rossmann-fold domains"/>
    <property type="match status" value="1"/>
</dbReference>
<organism evidence="4 5">
    <name type="scientific">Burkholderia latens</name>
    <dbReference type="NCBI Taxonomy" id="488446"/>
    <lineage>
        <taxon>Bacteria</taxon>
        <taxon>Pseudomonadati</taxon>
        <taxon>Pseudomonadota</taxon>
        <taxon>Betaproteobacteria</taxon>
        <taxon>Burkholderiales</taxon>
        <taxon>Burkholderiaceae</taxon>
        <taxon>Burkholderia</taxon>
        <taxon>Burkholderia cepacia complex</taxon>
    </lineage>
</organism>
<feature type="domain" description="Enoyl reductase (ER)" evidence="3">
    <location>
        <begin position="21"/>
        <end position="344"/>
    </location>
</feature>
<accession>A0AAP1C1C3</accession>
<dbReference type="AlphaFoldDB" id="A0AAP1C1C3"/>
<keyword evidence="1" id="KW-0560">Oxidoreductase</keyword>
<dbReference type="InterPro" id="IPR011032">
    <property type="entry name" value="GroES-like_sf"/>
</dbReference>
<dbReference type="EMBL" id="LOTQ01000030">
    <property type="protein sequence ID" value="KVA04618.1"/>
    <property type="molecule type" value="Genomic_DNA"/>
</dbReference>
<dbReference type="InterPro" id="IPR013149">
    <property type="entry name" value="ADH-like_C"/>
</dbReference>
<dbReference type="CDD" id="cd05288">
    <property type="entry name" value="PGDH"/>
    <property type="match status" value="1"/>
</dbReference>
<dbReference type="SMART" id="SM00829">
    <property type="entry name" value="PKS_ER"/>
    <property type="match status" value="1"/>
</dbReference>
<dbReference type="InterPro" id="IPR020843">
    <property type="entry name" value="ER"/>
</dbReference>
<dbReference type="Pfam" id="PF16884">
    <property type="entry name" value="ADH_N_2"/>
    <property type="match status" value="1"/>
</dbReference>
<dbReference type="Gene3D" id="3.40.50.720">
    <property type="entry name" value="NAD(P)-binding Rossmann-like Domain"/>
    <property type="match status" value="1"/>
</dbReference>
<evidence type="ECO:0000256" key="1">
    <source>
        <dbReference type="ARBA" id="ARBA00023002"/>
    </source>
</evidence>
<dbReference type="InterPro" id="IPR041694">
    <property type="entry name" value="ADH_N_2"/>
</dbReference>
<dbReference type="RefSeq" id="WP_059546889.1">
    <property type="nucleotide sequence ID" value="NZ_CP072602.1"/>
</dbReference>